<evidence type="ECO:0000256" key="2">
    <source>
        <dbReference type="ARBA" id="ARBA00023015"/>
    </source>
</evidence>
<feature type="compositionally biased region" description="Basic residues" evidence="5">
    <location>
        <begin position="89"/>
        <end position="98"/>
    </location>
</feature>
<organism evidence="7 8">
    <name type="scientific">Azospirillum cavernae</name>
    <dbReference type="NCBI Taxonomy" id="2320860"/>
    <lineage>
        <taxon>Bacteria</taxon>
        <taxon>Pseudomonadati</taxon>
        <taxon>Pseudomonadota</taxon>
        <taxon>Alphaproteobacteria</taxon>
        <taxon>Rhodospirillales</taxon>
        <taxon>Azospirillaceae</taxon>
        <taxon>Azospirillum</taxon>
    </lineage>
</organism>
<evidence type="ECO:0000256" key="1">
    <source>
        <dbReference type="ARBA" id="ARBA00006157"/>
    </source>
</evidence>
<dbReference type="Gene3D" id="1.10.260.40">
    <property type="entry name" value="lambda repressor-like DNA-binding domains"/>
    <property type="match status" value="1"/>
</dbReference>
<accession>A0A418W4C4</accession>
<evidence type="ECO:0000313" key="8">
    <source>
        <dbReference type="Proteomes" id="UP000283458"/>
    </source>
</evidence>
<keyword evidence="8" id="KW-1185">Reference proteome</keyword>
<feature type="domain" description="Ner winged helix-turn-helix DNA-binding" evidence="6">
    <location>
        <begin position="6"/>
        <end position="74"/>
    </location>
</feature>
<proteinExistence type="inferred from homology"/>
<comment type="caution">
    <text evidence="7">The sequence shown here is derived from an EMBL/GenBank/DDBJ whole genome shotgun (WGS) entry which is preliminary data.</text>
</comment>
<protein>
    <recommendedName>
        <fullName evidence="6">Ner winged helix-turn-helix DNA-binding domain-containing protein</fullName>
    </recommendedName>
</protein>
<feature type="region of interest" description="Disordered" evidence="5">
    <location>
        <begin position="69"/>
        <end position="98"/>
    </location>
</feature>
<evidence type="ECO:0000256" key="4">
    <source>
        <dbReference type="ARBA" id="ARBA00023163"/>
    </source>
</evidence>
<dbReference type="InterPro" id="IPR010982">
    <property type="entry name" value="Lambda_DNA-bd_dom_sf"/>
</dbReference>
<dbReference type="RefSeq" id="WP_119830471.1">
    <property type="nucleotide sequence ID" value="NZ_QYUL01000001.1"/>
</dbReference>
<dbReference type="EMBL" id="QYUL01000001">
    <property type="protein sequence ID" value="RJF84838.1"/>
    <property type="molecule type" value="Genomic_DNA"/>
</dbReference>
<keyword evidence="3" id="KW-0238">DNA-binding</keyword>
<evidence type="ECO:0000259" key="6">
    <source>
        <dbReference type="Pfam" id="PF13693"/>
    </source>
</evidence>
<sequence length="98" mass="10973">MARTADMVPAEIRFRLNSKGLTFADVDRAYGLKDGTARKAARQPHIDGELAIAEMLSCSPRELWPSRFGVGGKRLKPQPVKNYTDPPRLSHRQKQRAA</sequence>
<evidence type="ECO:0000313" key="7">
    <source>
        <dbReference type="EMBL" id="RJF84838.1"/>
    </source>
</evidence>
<comment type="similarity">
    <text evidence="1">Belongs to the ner transcriptional regulatory family.</text>
</comment>
<keyword evidence="4" id="KW-0804">Transcription</keyword>
<dbReference type="Proteomes" id="UP000283458">
    <property type="component" value="Unassembled WGS sequence"/>
</dbReference>
<dbReference type="OrthoDB" id="531446at2"/>
<evidence type="ECO:0000256" key="3">
    <source>
        <dbReference type="ARBA" id="ARBA00023125"/>
    </source>
</evidence>
<dbReference type="AlphaFoldDB" id="A0A418W4C4"/>
<name>A0A418W4C4_9PROT</name>
<dbReference type="SUPFAM" id="SSF47413">
    <property type="entry name" value="lambda repressor-like DNA-binding domains"/>
    <property type="match status" value="1"/>
</dbReference>
<evidence type="ECO:0000256" key="5">
    <source>
        <dbReference type="SAM" id="MobiDB-lite"/>
    </source>
</evidence>
<dbReference type="GO" id="GO:0003677">
    <property type="term" value="F:DNA binding"/>
    <property type="evidence" value="ECO:0007669"/>
    <property type="project" value="UniProtKB-KW"/>
</dbReference>
<keyword evidence="2" id="KW-0805">Transcription regulation</keyword>
<reference evidence="7 8" key="1">
    <citation type="submission" date="2018-09" db="EMBL/GenBank/DDBJ databases">
        <authorList>
            <person name="Zhu H."/>
        </authorList>
    </citation>
    <scope>NUCLEOTIDE SEQUENCE [LARGE SCALE GENOMIC DNA]</scope>
    <source>
        <strain evidence="7 8">K2W22B-5</strain>
    </source>
</reference>
<dbReference type="Pfam" id="PF13693">
    <property type="entry name" value="HTH_35"/>
    <property type="match status" value="1"/>
</dbReference>
<gene>
    <name evidence="7" type="ORF">D3877_10190</name>
</gene>
<dbReference type="InterPro" id="IPR038722">
    <property type="entry name" value="Ner_HTH_dom"/>
</dbReference>